<name>A0A5C4XYP5_9DEIO</name>
<reference evidence="1 4" key="2">
    <citation type="submission" date="2020-08" db="EMBL/GenBank/DDBJ databases">
        <title>Genomic Encyclopedia of Type Strains, Phase IV (KMG-IV): sequencing the most valuable type-strain genomes for metagenomic binning, comparative biology and taxonomic classification.</title>
        <authorList>
            <person name="Goeker M."/>
        </authorList>
    </citation>
    <scope>NUCLEOTIDE SEQUENCE [LARGE SCALE GENOMIC DNA]</scope>
    <source>
        <strain evidence="1 4">DSM 12027</strain>
    </source>
</reference>
<sequence>MDDGTSQDVSALGIRHASLGLRAMDAVHLVGAQPAPLGFDEDEIEFLTFDDRRRQAAQAEGVPLDAPPAGEG</sequence>
<dbReference type="EMBL" id="JACHEW010000025">
    <property type="protein sequence ID" value="MBB6018193.1"/>
    <property type="molecule type" value="Genomic_DNA"/>
</dbReference>
<keyword evidence="4" id="KW-1185">Reference proteome</keyword>
<evidence type="ECO:0000313" key="3">
    <source>
        <dbReference type="Proteomes" id="UP000313988"/>
    </source>
</evidence>
<evidence type="ECO:0000313" key="4">
    <source>
        <dbReference type="Proteomes" id="UP000629870"/>
    </source>
</evidence>
<dbReference type="Proteomes" id="UP000313988">
    <property type="component" value="Unassembled WGS sequence"/>
</dbReference>
<reference evidence="2 3" key="1">
    <citation type="submission" date="2019-06" db="EMBL/GenBank/DDBJ databases">
        <title>Genome sequence of Deinococcus radiopugnans ATCC 19172.</title>
        <authorList>
            <person name="Maclea K.S."/>
            <person name="Maynard C.R."/>
        </authorList>
    </citation>
    <scope>NUCLEOTIDE SEQUENCE [LARGE SCALE GENOMIC DNA]</scope>
    <source>
        <strain evidence="2 3">ATCC 19172</strain>
    </source>
</reference>
<dbReference type="RefSeq" id="WP_139404438.1">
    <property type="nucleotide sequence ID" value="NZ_JACHEW010000025.1"/>
</dbReference>
<dbReference type="AlphaFoldDB" id="A0A5C4XYP5"/>
<dbReference type="Proteomes" id="UP000629870">
    <property type="component" value="Unassembled WGS sequence"/>
</dbReference>
<comment type="caution">
    <text evidence="2">The sequence shown here is derived from an EMBL/GenBank/DDBJ whole genome shotgun (WGS) entry which is preliminary data.</text>
</comment>
<accession>A0A5C4XYP5</accession>
<evidence type="ECO:0000313" key="2">
    <source>
        <dbReference type="EMBL" id="TNM68163.1"/>
    </source>
</evidence>
<proteinExistence type="predicted"/>
<dbReference type="EMBL" id="VDMO01000024">
    <property type="protein sequence ID" value="TNM68163.1"/>
    <property type="molecule type" value="Genomic_DNA"/>
</dbReference>
<dbReference type="OrthoDB" id="72553at2"/>
<organism evidence="2 3">
    <name type="scientific">Deinococcus radiopugnans ATCC 19172</name>
    <dbReference type="NCBI Taxonomy" id="585398"/>
    <lineage>
        <taxon>Bacteria</taxon>
        <taxon>Thermotogati</taxon>
        <taxon>Deinococcota</taxon>
        <taxon>Deinococci</taxon>
        <taxon>Deinococcales</taxon>
        <taxon>Deinococcaceae</taxon>
        <taxon>Deinococcus</taxon>
    </lineage>
</organism>
<protein>
    <submittedName>
        <fullName evidence="2">Type II toxin-antitoxin system VapC family toxin</fullName>
    </submittedName>
</protein>
<gene>
    <name evidence="2" type="ORF">FHR04_17030</name>
    <name evidence="1" type="ORF">HNQ04_003470</name>
</gene>
<evidence type="ECO:0000313" key="1">
    <source>
        <dbReference type="EMBL" id="MBB6018193.1"/>
    </source>
</evidence>